<organism evidence="11 12">
    <name type="scientific">Cordylochernes scorpioides</name>
    <dbReference type="NCBI Taxonomy" id="51811"/>
    <lineage>
        <taxon>Eukaryota</taxon>
        <taxon>Metazoa</taxon>
        <taxon>Ecdysozoa</taxon>
        <taxon>Arthropoda</taxon>
        <taxon>Chelicerata</taxon>
        <taxon>Arachnida</taxon>
        <taxon>Pseudoscorpiones</taxon>
        <taxon>Cheliferoidea</taxon>
        <taxon>Chernetidae</taxon>
        <taxon>Cordylochernes</taxon>
    </lineage>
</organism>
<dbReference type="Pfam" id="PF00400">
    <property type="entry name" value="WD40"/>
    <property type="match status" value="3"/>
</dbReference>
<dbReference type="InterPro" id="IPR001680">
    <property type="entry name" value="WD40_rpt"/>
</dbReference>
<dbReference type="Gene3D" id="2.130.10.10">
    <property type="entry name" value="YVTN repeat-like/Quinoprotein amine dehydrogenase"/>
    <property type="match status" value="2"/>
</dbReference>
<evidence type="ECO:0000256" key="9">
    <source>
        <dbReference type="SAM" id="MobiDB-lite"/>
    </source>
</evidence>
<proteinExistence type="inferred from homology"/>
<evidence type="ECO:0000256" key="2">
    <source>
        <dbReference type="ARBA" id="ARBA00004245"/>
    </source>
</evidence>
<sequence>MDRKKVCKKSSAKKKMMSIELKREIIEKHELGIRVVDLSRQYGRSTSMICSVLKRKESIKSVTPAKGLTIISKLRTSLHENMEKLLMLEISYNLDLEQECSKRADFPKLLRSLAMERIEKADKETIQIYTDGSLVENGSSGSEVLILKDKINNLNKNTKISLQWIPSHVGVPGNEEADRLAKEGAARHPDAVNSETYLSARDHINKLKLQLIRNHRDSFHHSWYQIENPKKQTLQLNRRKLTQLARWKSGHLRPLVYKEGAKSFPMCTSKMADRRAELERKRQKLAKMREEKERRKREKEVKEAEELGGNKSPVVKDLRNEADEFLTYFKIPRISEMTPASSPQEGGSEAPSPEDSLASSKLPPVRKISSLTISHVAEVSIPPKEKVLYNKQTQTSAPENSNPQDYYVLTKADIPSEDFSAPPSAESLPPVTTNGHLPKVEMVQPAPSPELLDIMSTTAVTAPVKKVVELTEEEKYQIMMKEEFQHFFHRATCVIERALFEDYPDICIDYSCTGDDGDSDEKASHKLMLSRYFYDDHWSKNRTVTSLDWSSHFPELLATSYNSNEECPNEPDGVVLVWNLKFKKTSPEFVFHCQSSVLCARFAPFHPNLIVGGTYSGQLCLWDTRSPKRTPVQRSPLSATAHTRPVYCLQGVGSQHAHTMVSVSTDGKLCTWSLDMLSLPQETMDLACGAATCLSFLAEDFDNFVVGSEEGNVYGCRRRTGVVATLEGHAGPVTGLNCHPSQGPTDLFLSSSIDWTAKLWSLKDPKQPLYSFEHANDCVYDVCWSPTHPALFACIDGAGILDLWNLNHDTELPVTSTAVEGSPALNRVAWTPTGNQVVVGDDMGKVWIYSVGDHLATPKSDELLHLEHTLQELKNNQDLISGGPNR</sequence>
<name>A0ABY6LPS3_9ARAC</name>
<evidence type="ECO:0000256" key="3">
    <source>
        <dbReference type="ARBA" id="ARBA00011059"/>
    </source>
</evidence>
<dbReference type="InterPro" id="IPR015943">
    <property type="entry name" value="WD40/YVTN_repeat-like_dom_sf"/>
</dbReference>
<evidence type="ECO:0000313" key="11">
    <source>
        <dbReference type="EMBL" id="UYV81510.1"/>
    </source>
</evidence>
<feature type="region of interest" description="Disordered" evidence="9">
    <location>
        <begin position="336"/>
        <end position="363"/>
    </location>
</feature>
<dbReference type="Pfam" id="PF00075">
    <property type="entry name" value="RNase_H"/>
    <property type="match status" value="1"/>
</dbReference>
<evidence type="ECO:0000256" key="8">
    <source>
        <dbReference type="PROSITE-ProRule" id="PRU00221"/>
    </source>
</evidence>
<dbReference type="EMBL" id="CP092882">
    <property type="protein sequence ID" value="UYV81510.1"/>
    <property type="molecule type" value="Genomic_DNA"/>
</dbReference>
<gene>
    <name evidence="11" type="ORF">LAZ67_20001390</name>
</gene>
<evidence type="ECO:0000256" key="4">
    <source>
        <dbReference type="ARBA" id="ARBA00022490"/>
    </source>
</evidence>
<feature type="repeat" description="WD" evidence="8">
    <location>
        <begin position="726"/>
        <end position="770"/>
    </location>
</feature>
<dbReference type="InterPro" id="IPR009057">
    <property type="entry name" value="Homeodomain-like_sf"/>
</dbReference>
<evidence type="ECO:0000259" key="10">
    <source>
        <dbReference type="PROSITE" id="PS50879"/>
    </source>
</evidence>
<evidence type="ECO:0000313" key="12">
    <source>
        <dbReference type="Proteomes" id="UP001235939"/>
    </source>
</evidence>
<dbReference type="Proteomes" id="UP001235939">
    <property type="component" value="Chromosome 20"/>
</dbReference>
<accession>A0ABY6LPS3</accession>
<reference evidence="11 12" key="1">
    <citation type="submission" date="2022-01" db="EMBL/GenBank/DDBJ databases">
        <title>A chromosomal length assembly of Cordylochernes scorpioides.</title>
        <authorList>
            <person name="Zeh D."/>
            <person name="Zeh J."/>
        </authorList>
    </citation>
    <scope>NUCLEOTIDE SEQUENCE [LARGE SCALE GENOMIC DNA]</scope>
    <source>
        <strain evidence="11">IN4F17</strain>
        <tissue evidence="11">Whole Body</tissue>
    </source>
</reference>
<dbReference type="PROSITE" id="PS50879">
    <property type="entry name" value="RNASE_H_1"/>
    <property type="match status" value="1"/>
</dbReference>
<dbReference type="InterPro" id="IPR002156">
    <property type="entry name" value="RNaseH_domain"/>
</dbReference>
<dbReference type="PANTHER" id="PTHR12442:SF22">
    <property type="entry name" value="CYTOPLASMIC DYNEIN 1 INTERMEDIATE CHAIN-RELATED"/>
    <property type="match status" value="1"/>
</dbReference>
<evidence type="ECO:0000256" key="7">
    <source>
        <dbReference type="ARBA" id="ARBA00023212"/>
    </source>
</evidence>
<dbReference type="InterPro" id="IPR012337">
    <property type="entry name" value="RNaseH-like_sf"/>
</dbReference>
<dbReference type="SUPFAM" id="SSF53098">
    <property type="entry name" value="Ribonuclease H-like"/>
    <property type="match status" value="1"/>
</dbReference>
<dbReference type="Gene3D" id="3.30.420.10">
    <property type="entry name" value="Ribonuclease H-like superfamily/Ribonuclease H"/>
    <property type="match status" value="1"/>
</dbReference>
<evidence type="ECO:0000256" key="6">
    <source>
        <dbReference type="ARBA" id="ARBA00022737"/>
    </source>
</evidence>
<dbReference type="SUPFAM" id="SSF46689">
    <property type="entry name" value="Homeodomain-like"/>
    <property type="match status" value="1"/>
</dbReference>
<keyword evidence="4" id="KW-0963">Cytoplasm</keyword>
<dbReference type="Pfam" id="PF11540">
    <property type="entry name" value="Dynein_IC2"/>
    <property type="match status" value="1"/>
</dbReference>
<dbReference type="SUPFAM" id="SSF50978">
    <property type="entry name" value="WD40 repeat-like"/>
    <property type="match status" value="1"/>
</dbReference>
<dbReference type="SMART" id="SM00320">
    <property type="entry name" value="WD40"/>
    <property type="match status" value="6"/>
</dbReference>
<comment type="subcellular location">
    <subcellularLocation>
        <location evidence="2">Cytoplasm</location>
        <location evidence="2">Cytoskeleton</location>
    </subcellularLocation>
    <subcellularLocation>
        <location evidence="1">Nucleus</location>
    </subcellularLocation>
</comment>
<dbReference type="InterPro" id="IPR036397">
    <property type="entry name" value="RNaseH_sf"/>
</dbReference>
<keyword evidence="7" id="KW-0206">Cytoskeleton</keyword>
<dbReference type="InterPro" id="IPR050687">
    <property type="entry name" value="Dynein_IC"/>
</dbReference>
<evidence type="ECO:0000256" key="1">
    <source>
        <dbReference type="ARBA" id="ARBA00004123"/>
    </source>
</evidence>
<comment type="similarity">
    <text evidence="3">Belongs to the dynein intermediate chain family.</text>
</comment>
<feature type="domain" description="RNase H type-1" evidence="10">
    <location>
        <begin position="64"/>
        <end position="186"/>
    </location>
</feature>
<keyword evidence="12" id="KW-1185">Reference proteome</keyword>
<protein>
    <submittedName>
        <fullName evidence="11">DYNC1I2</fullName>
    </submittedName>
</protein>
<feature type="region of interest" description="Disordered" evidence="9">
    <location>
        <begin position="285"/>
        <end position="315"/>
    </location>
</feature>
<keyword evidence="5 8" id="KW-0853">WD repeat</keyword>
<dbReference type="PROSITE" id="PS50082">
    <property type="entry name" value="WD_REPEATS_2"/>
    <property type="match status" value="1"/>
</dbReference>
<dbReference type="PANTHER" id="PTHR12442">
    <property type="entry name" value="DYNEIN INTERMEDIATE CHAIN"/>
    <property type="match status" value="1"/>
</dbReference>
<dbReference type="InterPro" id="IPR025956">
    <property type="entry name" value="DYNC1I1/DYNC1I2"/>
</dbReference>
<dbReference type="Gene3D" id="1.10.10.60">
    <property type="entry name" value="Homeodomain-like"/>
    <property type="match status" value="1"/>
</dbReference>
<keyword evidence="6" id="KW-0677">Repeat</keyword>
<evidence type="ECO:0000256" key="5">
    <source>
        <dbReference type="ARBA" id="ARBA00022574"/>
    </source>
</evidence>
<dbReference type="InterPro" id="IPR036322">
    <property type="entry name" value="WD40_repeat_dom_sf"/>
</dbReference>
<feature type="compositionally biased region" description="Basic and acidic residues" evidence="9">
    <location>
        <begin position="287"/>
        <end position="305"/>
    </location>
</feature>